<dbReference type="KEGG" id="flt:Sv326_0743"/>
<dbReference type="PANTHER" id="PTHR23001:SF3">
    <property type="entry name" value="EUKARYOTIC TRANSLATION INITIATION FACTOR 2 SUBUNIT 2"/>
    <property type="match status" value="1"/>
</dbReference>
<evidence type="ECO:0000256" key="1">
    <source>
        <dbReference type="ARBA" id="ARBA00003323"/>
    </source>
</evidence>
<dbReference type="Proteomes" id="UP000510821">
    <property type="component" value="Chromosome"/>
</dbReference>
<dbReference type="NCBIfam" id="NF003067">
    <property type="entry name" value="PRK03988.1"/>
    <property type="match status" value="1"/>
</dbReference>
<dbReference type="SUPFAM" id="SSF100966">
    <property type="entry name" value="Translation initiation factor 2 beta, aIF2beta, N-terminal domain"/>
    <property type="match status" value="1"/>
</dbReference>
<dbReference type="InterPro" id="IPR016190">
    <property type="entry name" value="Transl_init_fac_IF2/IF5_Zn-bd"/>
</dbReference>
<organism evidence="11 12">
    <name type="scientific">Fermentimicrarchaeum limneticum</name>
    <dbReference type="NCBI Taxonomy" id="2795018"/>
    <lineage>
        <taxon>Archaea</taxon>
        <taxon>Candidatus Micrarchaeota</taxon>
        <taxon>Candidatus Fermentimicrarchaeales</taxon>
        <taxon>Candidatus Fermentimicrarchaeaceae</taxon>
        <taxon>Candidatus Fermentimicrarchaeum</taxon>
    </lineage>
</organism>
<reference evidence="12" key="1">
    <citation type="submission" date="2020-07" db="EMBL/GenBank/DDBJ databases">
        <title>Metabolic diversity and evolutionary history of the archaeal phylum ###Micrarchaeota### uncovered from a freshwater lake metagenome.</title>
        <authorList>
            <person name="Kadnikov V.V."/>
            <person name="Savvichev A.S."/>
            <person name="Mardanov A.V."/>
            <person name="Beletsky A.V."/>
            <person name="Chupakov A.V."/>
            <person name="Kokryatskaya N.M."/>
            <person name="Pimenov N.V."/>
            <person name="Ravin N.V."/>
        </authorList>
    </citation>
    <scope>NUCLEOTIDE SEQUENCE [LARGE SCALE GENOMIC DNA]</scope>
</reference>
<keyword evidence="5 9" id="KW-0396">Initiation factor</keyword>
<evidence type="ECO:0000256" key="5">
    <source>
        <dbReference type="ARBA" id="ARBA00022540"/>
    </source>
</evidence>
<evidence type="ECO:0000313" key="11">
    <source>
        <dbReference type="EMBL" id="QLJ52918.1"/>
    </source>
</evidence>
<evidence type="ECO:0000256" key="8">
    <source>
        <dbReference type="ARBA" id="ARBA00032408"/>
    </source>
</evidence>
<name>A0A7D6BM03_FERL1</name>
<evidence type="ECO:0000256" key="4">
    <source>
        <dbReference type="ARBA" id="ARBA00022314"/>
    </source>
</evidence>
<accession>A0A7D6BM03</accession>
<sequence>MDYDLLLDRAYSSLPDKASSGSRFEMPVVESFVQGNKTIIKNFDEITQKLRRRPEELMKYLSRELAVPMSKEGAGLVLQGKFHDRMLNEKLKRYVESYVICKECKKADTKIVGVERGVKSLVCEACGARSPVRV</sequence>
<dbReference type="GO" id="GO:0003743">
    <property type="term" value="F:translation initiation factor activity"/>
    <property type="evidence" value="ECO:0007669"/>
    <property type="project" value="UniProtKB-UniRule"/>
</dbReference>
<gene>
    <name evidence="9" type="primary">eif2b</name>
    <name evidence="11" type="ORF">Sv326_0743</name>
</gene>
<dbReference type="SMART" id="SM00653">
    <property type="entry name" value="eIF2B_5"/>
    <property type="match status" value="1"/>
</dbReference>
<dbReference type="InterPro" id="IPR002735">
    <property type="entry name" value="Transl_init_fac_IF2/IF5_dom"/>
</dbReference>
<comment type="subunit">
    <text evidence="3 9">Heterotrimer composed of an alpha, a beta and a gamma chain.</text>
</comment>
<proteinExistence type="inferred from homology"/>
<keyword evidence="6 9" id="KW-0648">Protein biosynthesis</keyword>
<evidence type="ECO:0000313" key="12">
    <source>
        <dbReference type="Proteomes" id="UP000510821"/>
    </source>
</evidence>
<dbReference type="AlphaFoldDB" id="A0A7D6BM03"/>
<evidence type="ECO:0000256" key="2">
    <source>
        <dbReference type="ARBA" id="ARBA00010397"/>
    </source>
</evidence>
<dbReference type="InterPro" id="IPR045196">
    <property type="entry name" value="IF2/IF5"/>
</dbReference>
<evidence type="ECO:0000259" key="10">
    <source>
        <dbReference type="SMART" id="SM00653"/>
    </source>
</evidence>
<dbReference type="InterPro" id="IPR016189">
    <property type="entry name" value="Transl_init_fac_IF2/IF5_N"/>
</dbReference>
<protein>
    <recommendedName>
        <fullName evidence="4 9">Translation initiation factor 2 subunit beta</fullName>
    </recommendedName>
    <alternativeName>
        <fullName evidence="7 9">aIF2-beta</fullName>
    </alternativeName>
    <alternativeName>
        <fullName evidence="8 9">eIF-2-beta</fullName>
    </alternativeName>
</protein>
<dbReference type="Gene3D" id="3.30.30.170">
    <property type="match status" value="1"/>
</dbReference>
<dbReference type="InterPro" id="IPR004458">
    <property type="entry name" value="TIF2_bsu_arc"/>
</dbReference>
<evidence type="ECO:0000256" key="7">
    <source>
        <dbReference type="ARBA" id="ARBA00031466"/>
    </source>
</evidence>
<dbReference type="PANTHER" id="PTHR23001">
    <property type="entry name" value="EUKARYOTIC TRANSLATION INITIATION FACTOR"/>
    <property type="match status" value="1"/>
</dbReference>
<dbReference type="SUPFAM" id="SSF75689">
    <property type="entry name" value="Zinc-binding domain of translation initiation factor 2 beta"/>
    <property type="match status" value="1"/>
</dbReference>
<evidence type="ECO:0000256" key="9">
    <source>
        <dbReference type="HAMAP-Rule" id="MF_00232"/>
    </source>
</evidence>
<dbReference type="HAMAP" id="MF_00232">
    <property type="entry name" value="eIF_2_beta"/>
    <property type="match status" value="1"/>
</dbReference>
<evidence type="ECO:0000256" key="3">
    <source>
        <dbReference type="ARBA" id="ARBA00011243"/>
    </source>
</evidence>
<dbReference type="Pfam" id="PF01873">
    <property type="entry name" value="eIF-5_eIF-2B"/>
    <property type="match status" value="1"/>
</dbReference>
<comment type="similarity">
    <text evidence="2 9">Belongs to the eIF-2-beta/eIF-5 family.</text>
</comment>
<dbReference type="EMBL" id="CP058998">
    <property type="protein sequence ID" value="QLJ52918.1"/>
    <property type="molecule type" value="Genomic_DNA"/>
</dbReference>
<comment type="function">
    <text evidence="1 9">eIF-2 functions in the early steps of protein synthesis by forming a ternary complex with GTP and initiator tRNA.</text>
</comment>
<evidence type="ECO:0000256" key="6">
    <source>
        <dbReference type="ARBA" id="ARBA00022917"/>
    </source>
</evidence>
<feature type="domain" description="Translation initiation factor IF2/IF5" evidence="10">
    <location>
        <begin position="21"/>
        <end position="129"/>
    </location>
</feature>